<evidence type="ECO:0000313" key="4">
    <source>
        <dbReference type="Proteomes" id="UP001286313"/>
    </source>
</evidence>
<dbReference type="Proteomes" id="UP001286313">
    <property type="component" value="Unassembled WGS sequence"/>
</dbReference>
<organism evidence="2 4">
    <name type="scientific">Petrolisthes cinctipes</name>
    <name type="common">Flat porcelain crab</name>
    <dbReference type="NCBI Taxonomy" id="88211"/>
    <lineage>
        <taxon>Eukaryota</taxon>
        <taxon>Metazoa</taxon>
        <taxon>Ecdysozoa</taxon>
        <taxon>Arthropoda</taxon>
        <taxon>Crustacea</taxon>
        <taxon>Multicrustacea</taxon>
        <taxon>Malacostraca</taxon>
        <taxon>Eumalacostraca</taxon>
        <taxon>Eucarida</taxon>
        <taxon>Decapoda</taxon>
        <taxon>Pleocyemata</taxon>
        <taxon>Anomura</taxon>
        <taxon>Galatheoidea</taxon>
        <taxon>Porcellanidae</taxon>
        <taxon>Petrolisthes</taxon>
    </lineage>
</organism>
<dbReference type="EMBL" id="JAWQEG010000826">
    <property type="protein sequence ID" value="KAK3885133.1"/>
    <property type="molecule type" value="Genomic_DNA"/>
</dbReference>
<feature type="region of interest" description="Disordered" evidence="1">
    <location>
        <begin position="101"/>
        <end position="150"/>
    </location>
</feature>
<evidence type="ECO:0000256" key="1">
    <source>
        <dbReference type="SAM" id="MobiDB-lite"/>
    </source>
</evidence>
<reference evidence="2" key="1">
    <citation type="submission" date="2023-10" db="EMBL/GenBank/DDBJ databases">
        <title>Genome assemblies of two species of porcelain crab, Petrolisthes cinctipes and Petrolisthes manimaculis (Anomura: Porcellanidae).</title>
        <authorList>
            <person name="Angst P."/>
        </authorList>
    </citation>
    <scope>NUCLEOTIDE SEQUENCE</scope>
    <source>
        <strain evidence="2">PB745_01</strain>
        <tissue evidence="2">Gill</tissue>
    </source>
</reference>
<protein>
    <submittedName>
        <fullName evidence="2">Uncharacterized protein</fullName>
    </submittedName>
</protein>
<evidence type="ECO:0000313" key="3">
    <source>
        <dbReference type="EMBL" id="KAK3885368.1"/>
    </source>
</evidence>
<accession>A0AAE1G2D0</accession>
<name>A0AAE1G2D0_PETCI</name>
<dbReference type="AlphaFoldDB" id="A0AAE1G2D0"/>
<comment type="caution">
    <text evidence="2">The sequence shown here is derived from an EMBL/GenBank/DDBJ whole genome shotgun (WGS) entry which is preliminary data.</text>
</comment>
<proteinExistence type="predicted"/>
<dbReference type="EMBL" id="JAWQEG010000804">
    <property type="protein sequence ID" value="KAK3885368.1"/>
    <property type="molecule type" value="Genomic_DNA"/>
</dbReference>
<keyword evidence="4" id="KW-1185">Reference proteome</keyword>
<evidence type="ECO:0000313" key="2">
    <source>
        <dbReference type="EMBL" id="KAK3885133.1"/>
    </source>
</evidence>
<gene>
    <name evidence="3" type="ORF">Pcinc_010400</name>
    <name evidence="2" type="ORF">Pcinc_010615</name>
</gene>
<sequence>MIQEDILLHISTDEEGKVKVLYKACPSSSAALGATRVSTTTLVDMAETMLKVPKLNGEGSTGVVRVGNLSSLEVLDTTFPLAREDKHLDIPSLLSRTLGESSSYCGKPRPHGPHGLPVEGQRRDGQSLPTQGTGVEYPLGGDISQAGPGRPPLDHHRCIVTSGLAHLYSDQLGHLFWGSAGVNTPFAS</sequence>